<proteinExistence type="predicted"/>
<name>A0A226WNJ3_CABSO</name>
<dbReference type="AlphaFoldDB" id="A0A226WNJ3"/>
<evidence type="ECO:0000313" key="1">
    <source>
        <dbReference type="EMBL" id="OXC72746.1"/>
    </source>
</evidence>
<dbReference type="Proteomes" id="UP000214720">
    <property type="component" value="Unassembled WGS sequence"/>
</dbReference>
<evidence type="ECO:0000313" key="2">
    <source>
        <dbReference type="Proteomes" id="UP000214720"/>
    </source>
</evidence>
<gene>
    <name evidence="1" type="ORF">BSU04_39560</name>
</gene>
<dbReference type="EMBL" id="MTHB01000262">
    <property type="protein sequence ID" value="OXC72746.1"/>
    <property type="molecule type" value="Genomic_DNA"/>
</dbReference>
<reference evidence="2" key="1">
    <citation type="submission" date="2017-01" db="EMBL/GenBank/DDBJ databases">
        <title>Genome Analysis of Deinococcus marmoris KOPRI26562.</title>
        <authorList>
            <person name="Kim J.H."/>
            <person name="Oh H.-M."/>
        </authorList>
    </citation>
    <scope>NUCLEOTIDE SEQUENCE [LARGE SCALE GENOMIC DNA]</scope>
    <source>
        <strain evidence="2">PAMC 26633</strain>
    </source>
</reference>
<organism evidence="1 2">
    <name type="scientific">Caballeronia sordidicola</name>
    <name type="common">Burkholderia sordidicola</name>
    <dbReference type="NCBI Taxonomy" id="196367"/>
    <lineage>
        <taxon>Bacteria</taxon>
        <taxon>Pseudomonadati</taxon>
        <taxon>Pseudomonadota</taxon>
        <taxon>Betaproteobacteria</taxon>
        <taxon>Burkholderiales</taxon>
        <taxon>Burkholderiaceae</taxon>
        <taxon>Caballeronia</taxon>
    </lineage>
</organism>
<protein>
    <submittedName>
        <fullName evidence="1">Uncharacterized protein</fullName>
    </submittedName>
</protein>
<sequence>MAFFPNYARKRSSINGNIKPFEMEVGSWCRWMRSHPRAQVVQRWTLSVALLAFALRLSIE</sequence>
<comment type="caution">
    <text evidence="1">The sequence shown here is derived from an EMBL/GenBank/DDBJ whole genome shotgun (WGS) entry which is preliminary data.</text>
</comment>
<accession>A0A226WNJ3</accession>
<dbReference type="eggNOG" id="COG1280">
    <property type="taxonomic scope" value="Bacteria"/>
</dbReference>